<evidence type="ECO:0000313" key="2">
    <source>
        <dbReference type="EMBL" id="GAD58205.1"/>
    </source>
</evidence>
<gene>
    <name evidence="2" type="ORF">MBEBAB_0455</name>
</gene>
<organism evidence="2 3">
    <name type="scientific">Brevundimonas abyssalis TAR-001</name>
    <dbReference type="NCBI Taxonomy" id="1391729"/>
    <lineage>
        <taxon>Bacteria</taxon>
        <taxon>Pseudomonadati</taxon>
        <taxon>Pseudomonadota</taxon>
        <taxon>Alphaproteobacteria</taxon>
        <taxon>Caulobacterales</taxon>
        <taxon>Caulobacteraceae</taxon>
        <taxon>Brevundimonas</taxon>
    </lineage>
</organism>
<evidence type="ECO:0000313" key="3">
    <source>
        <dbReference type="Proteomes" id="UP000016569"/>
    </source>
</evidence>
<keyword evidence="3" id="KW-1185">Reference proteome</keyword>
<keyword evidence="1" id="KW-0472">Membrane</keyword>
<reference evidence="3" key="1">
    <citation type="journal article" date="2013" name="Genome Announc.">
        <title>Draft Genome Sequence of the Dimorphic Prosthecate Bacterium Brevundimonas abyssalis TAR-001T.</title>
        <authorList>
            <person name="Tsubouchi T."/>
            <person name="Nishi S."/>
            <person name="Usui K."/>
            <person name="Shimane Y."/>
            <person name="Takaki Y."/>
            <person name="Maruyama T."/>
            <person name="Hatada Y."/>
        </authorList>
    </citation>
    <scope>NUCLEOTIDE SEQUENCE [LARGE SCALE GENOMIC DNA]</scope>
    <source>
        <strain evidence="3">TAR-001</strain>
    </source>
</reference>
<sequence>MADAAPEPRYGSSDPEEGRAAAGVVWLLYLLAIPSANLLAVVGVVVAYAMRGNATGWVRAHFDDQIRLFWSVIVWFILLGIVMFVSAVLSVILIGIPFLIAAGIAMLVLFIWFTVKSVLGLIGVVQGRTP</sequence>
<dbReference type="OrthoDB" id="7207038at2"/>
<proteinExistence type="predicted"/>
<accession>A0A8E0KJ62</accession>
<feature type="transmembrane region" description="Helical" evidence="1">
    <location>
        <begin position="100"/>
        <end position="125"/>
    </location>
</feature>
<feature type="transmembrane region" description="Helical" evidence="1">
    <location>
        <begin position="68"/>
        <end position="94"/>
    </location>
</feature>
<protein>
    <recommendedName>
        <fullName evidence="4">Transmembrane protein</fullName>
    </recommendedName>
</protein>
<dbReference type="RefSeq" id="WP_021696301.1">
    <property type="nucleotide sequence ID" value="NZ_BATC01000005.1"/>
</dbReference>
<keyword evidence="1" id="KW-0812">Transmembrane</keyword>
<keyword evidence="1" id="KW-1133">Transmembrane helix</keyword>
<evidence type="ECO:0008006" key="4">
    <source>
        <dbReference type="Google" id="ProtNLM"/>
    </source>
</evidence>
<dbReference type="Proteomes" id="UP000016569">
    <property type="component" value="Unassembled WGS sequence"/>
</dbReference>
<dbReference type="EMBL" id="BATC01000005">
    <property type="protein sequence ID" value="GAD58205.1"/>
    <property type="molecule type" value="Genomic_DNA"/>
</dbReference>
<comment type="caution">
    <text evidence="2">The sequence shown here is derived from an EMBL/GenBank/DDBJ whole genome shotgun (WGS) entry which is preliminary data.</text>
</comment>
<name>A0A8E0KJ62_9CAUL</name>
<dbReference type="AlphaFoldDB" id="A0A8E0KJ62"/>
<feature type="transmembrane region" description="Helical" evidence="1">
    <location>
        <begin position="20"/>
        <end position="48"/>
    </location>
</feature>
<evidence type="ECO:0000256" key="1">
    <source>
        <dbReference type="SAM" id="Phobius"/>
    </source>
</evidence>